<dbReference type="Gene3D" id="3.20.20.80">
    <property type="entry name" value="Glycosidases"/>
    <property type="match status" value="1"/>
</dbReference>
<dbReference type="EMBL" id="RPOK01000006">
    <property type="protein sequence ID" value="RPJ65131.1"/>
    <property type="molecule type" value="Genomic_DNA"/>
</dbReference>
<dbReference type="OrthoDB" id="9758603at2"/>
<proteinExistence type="predicted"/>
<dbReference type="AlphaFoldDB" id="A0A3N5YK12"/>
<gene>
    <name evidence="2" type="ORF">DRW07_17640</name>
</gene>
<dbReference type="Pfam" id="PF02836">
    <property type="entry name" value="Glyco_hydro_2_C"/>
    <property type="match status" value="1"/>
</dbReference>
<dbReference type="InterPro" id="IPR051913">
    <property type="entry name" value="GH2_Domain-Containing"/>
</dbReference>
<dbReference type="Proteomes" id="UP000275281">
    <property type="component" value="Unassembled WGS sequence"/>
</dbReference>
<dbReference type="InterPro" id="IPR017853">
    <property type="entry name" value="GH"/>
</dbReference>
<sequence>MLVLLVRANWLFFVVSILCLSIRVEANATTLQETIGPVKVEIVERDGKYMLLRGGKPYEVKGAGIDGLDLESLAAHGGNSMRNWAVDHHAEPAQQLLDRAYSLGLTVSLCLEFARERHGFDYNDEEAVAEQFRKTKERVLRYKDHPALLTWIIGNEVNFGYENPKVFDAVNDVAKMIKEVDPNHPTTTALAGFDTKALSDIAERAPDLDFVSFQMYASLLNMPNFMQETGFNKPYFVTEWGSVGHWEVAKTEWDAPIENTSTEKAENYRRSYYDILRPYDDTAIGNYVFLWGQKQEKTPTWYGMFLEGGEETEVIDVLHHVWNGVWPDNRVPQISPITIEGQTAFDNVRLQKRQSYSAKVSVRDPENDPIRYQWEIRKESTSQKVGGDKEYVPPVIEGLIEKQANNIQFKAPDEPGAYRLFVYAFDGNNNAAHANIPFYVD</sequence>
<accession>A0A3N5YK12</accession>
<reference evidence="2 3" key="1">
    <citation type="submission" date="2018-11" db="EMBL/GenBank/DDBJ databases">
        <authorList>
            <person name="Ye M.-Q."/>
            <person name="Du Z.-J."/>
        </authorList>
    </citation>
    <scope>NUCLEOTIDE SEQUENCE [LARGE SCALE GENOMIC DNA]</scope>
    <source>
        <strain evidence="2 3">U0105</strain>
    </source>
</reference>
<protein>
    <recommendedName>
        <fullName evidence="1">Glycoside hydrolase family 2 catalytic domain-containing protein</fullName>
    </recommendedName>
</protein>
<evidence type="ECO:0000313" key="3">
    <source>
        <dbReference type="Proteomes" id="UP000275281"/>
    </source>
</evidence>
<organism evidence="2 3">
    <name type="scientific">Alteromonas sediminis</name>
    <dbReference type="NCBI Taxonomy" id="2259342"/>
    <lineage>
        <taxon>Bacteria</taxon>
        <taxon>Pseudomonadati</taxon>
        <taxon>Pseudomonadota</taxon>
        <taxon>Gammaproteobacteria</taxon>
        <taxon>Alteromonadales</taxon>
        <taxon>Alteromonadaceae</taxon>
        <taxon>Alteromonas/Salinimonas group</taxon>
        <taxon>Alteromonas</taxon>
    </lineage>
</organism>
<evidence type="ECO:0000259" key="1">
    <source>
        <dbReference type="Pfam" id="PF02836"/>
    </source>
</evidence>
<comment type="caution">
    <text evidence="2">The sequence shown here is derived from an EMBL/GenBank/DDBJ whole genome shotgun (WGS) entry which is preliminary data.</text>
</comment>
<dbReference type="RefSeq" id="WP_124029259.1">
    <property type="nucleotide sequence ID" value="NZ_JBHRSN010000013.1"/>
</dbReference>
<dbReference type="PANTHER" id="PTHR42732">
    <property type="entry name" value="BETA-GALACTOSIDASE"/>
    <property type="match status" value="1"/>
</dbReference>
<feature type="domain" description="Glycoside hydrolase family 2 catalytic" evidence="1">
    <location>
        <begin position="123"/>
        <end position="241"/>
    </location>
</feature>
<dbReference type="SUPFAM" id="SSF51445">
    <property type="entry name" value="(Trans)glycosidases"/>
    <property type="match status" value="1"/>
</dbReference>
<dbReference type="InterPro" id="IPR006103">
    <property type="entry name" value="Glyco_hydro_2_cat"/>
</dbReference>
<keyword evidence="3" id="KW-1185">Reference proteome</keyword>
<name>A0A3N5YK12_9ALTE</name>
<evidence type="ECO:0000313" key="2">
    <source>
        <dbReference type="EMBL" id="RPJ65131.1"/>
    </source>
</evidence>